<evidence type="ECO:0000313" key="5">
    <source>
        <dbReference type="Proteomes" id="UP000245768"/>
    </source>
</evidence>
<gene>
    <name evidence="4" type="ORF">FA10DRAFT_167943</name>
</gene>
<keyword evidence="5" id="KW-1185">Reference proteome</keyword>
<dbReference type="OrthoDB" id="185373at2759"/>
<sequence>MLRHLSRRGAKSLAAEVRHRCLASTSSVVWQEAPTLASPLGKGKERAVDDGKEEDSEGGDGFGRTKSIYEHSRASSRPRPNVHTPLFAAKRSGSRARLLSKSLQNGESSLDVDMGEGREELRSASAFDDVLARTDSKLRELYSAISVRRADKNLAGVIDVCADIQQRLHEIAAERKLPSIPPPSLHVYHCLLYTAAECGQVRLCQSTLEDMRALGFDIDVDLLNYRLKASIVASDRAGIEEVLDEIASLSPLWGSTASESLSAKNEEEQVQEQEQEEQNEAMPVLISRHWTRNWTPKTYHHMLLRCTLTHNLELALALLGCASQTKGHGVQEEGEARQEDAFLARVLNPATCLNLLSAAAHCREARLMTDLALWMDDGASMRKLDSQMWMSVLRCSADNDWFPGVEVAWDRAVRKALLTPDEGLVVQILNTASRVHGQALFIQEILSLFFDVSPASSSVRSPRAMLKKWALQEWHLAPLFESQCADLDFEAAFRTANRIASLSAGVATPTHHTLKSLTRFASSSPEAMEKAYAAFKAVGAEQTTYGGMLTGSLNAMIAAANRLTDKALAVQIYRDRKYLRDARKDPLTASVPAPPTPEEEPKEDYETWGGKKLKRPGLDRAMFTMSRQELADTVLADAATFDELLLTAIDARDRLMGTLVFKDLNHHRRRTPEEKAAKIGEMVTPTATTYERAIILCLTQKGYYEDAFKFLEEAKRRKIVPTRTSYEAIVLRCRDAGDERWERIARELRETGQRPSRMVERWLREIDGEDADTIQGEEDNKVEADRKAQTKGIERERKTEGKMKERRQRFRPKQNLYKRKESREGEEERWE</sequence>
<evidence type="ECO:0000259" key="3">
    <source>
        <dbReference type="Pfam" id="PF23276"/>
    </source>
</evidence>
<dbReference type="AlphaFoldDB" id="A0A316YLM7"/>
<dbReference type="RefSeq" id="XP_025375823.1">
    <property type="nucleotide sequence ID" value="XM_025518200.1"/>
</dbReference>
<evidence type="ECO:0000313" key="4">
    <source>
        <dbReference type="EMBL" id="PWN88625.1"/>
    </source>
</evidence>
<dbReference type="STRING" id="215250.A0A316YLM7"/>
<feature type="region of interest" description="Disordered" evidence="2">
    <location>
        <begin position="37"/>
        <end position="85"/>
    </location>
</feature>
<dbReference type="GeneID" id="37040116"/>
<feature type="region of interest" description="Disordered" evidence="2">
    <location>
        <begin position="258"/>
        <end position="280"/>
    </location>
</feature>
<name>A0A316YLM7_9BASI</name>
<dbReference type="InterPro" id="IPR057027">
    <property type="entry name" value="TPR_mt"/>
</dbReference>
<evidence type="ECO:0000256" key="1">
    <source>
        <dbReference type="ARBA" id="ARBA00022737"/>
    </source>
</evidence>
<dbReference type="Proteomes" id="UP000245768">
    <property type="component" value="Unassembled WGS sequence"/>
</dbReference>
<dbReference type="Pfam" id="PF23276">
    <property type="entry name" value="TPR_24"/>
    <property type="match status" value="1"/>
</dbReference>
<feature type="region of interest" description="Disordered" evidence="2">
    <location>
        <begin position="770"/>
        <end position="831"/>
    </location>
</feature>
<feature type="region of interest" description="Disordered" evidence="2">
    <location>
        <begin position="584"/>
        <end position="610"/>
    </location>
</feature>
<dbReference type="EMBL" id="KZ819638">
    <property type="protein sequence ID" value="PWN88625.1"/>
    <property type="molecule type" value="Genomic_DNA"/>
</dbReference>
<evidence type="ECO:0000256" key="2">
    <source>
        <dbReference type="SAM" id="MobiDB-lite"/>
    </source>
</evidence>
<dbReference type="InterPro" id="IPR011990">
    <property type="entry name" value="TPR-like_helical_dom_sf"/>
</dbReference>
<reference evidence="4" key="1">
    <citation type="journal article" date="2018" name="Mol. Biol. Evol.">
        <title>Broad Genomic Sampling Reveals a Smut Pathogenic Ancestry of the Fungal Clade Ustilaginomycotina.</title>
        <authorList>
            <person name="Kijpornyongpan T."/>
            <person name="Mondo S.J."/>
            <person name="Barry K."/>
            <person name="Sandor L."/>
            <person name="Lee J."/>
            <person name="Lipzen A."/>
            <person name="Pangilinan J."/>
            <person name="LaButti K."/>
            <person name="Hainaut M."/>
            <person name="Henrissat B."/>
            <person name="Grigoriev I.V."/>
            <person name="Spatafora J.W."/>
            <person name="Aime M.C."/>
        </authorList>
    </citation>
    <scope>NUCLEOTIDE SEQUENCE [LARGE SCALE GENOMIC DNA]</scope>
    <source>
        <strain evidence="4">MCA 4198</strain>
    </source>
</reference>
<protein>
    <recommendedName>
        <fullName evidence="3">Pentatricopeptide repeat-containing protein-mitochondrial domain-containing protein</fullName>
    </recommendedName>
</protein>
<dbReference type="Gene3D" id="1.25.40.10">
    <property type="entry name" value="Tetratricopeptide repeat domain"/>
    <property type="match status" value="2"/>
</dbReference>
<feature type="compositionally biased region" description="Acidic residues" evidence="2">
    <location>
        <begin position="268"/>
        <end position="279"/>
    </location>
</feature>
<organism evidence="4 5">
    <name type="scientific">Acaromyces ingoldii</name>
    <dbReference type="NCBI Taxonomy" id="215250"/>
    <lineage>
        <taxon>Eukaryota</taxon>
        <taxon>Fungi</taxon>
        <taxon>Dikarya</taxon>
        <taxon>Basidiomycota</taxon>
        <taxon>Ustilaginomycotina</taxon>
        <taxon>Exobasidiomycetes</taxon>
        <taxon>Exobasidiales</taxon>
        <taxon>Cryptobasidiaceae</taxon>
        <taxon>Acaromyces</taxon>
    </lineage>
</organism>
<feature type="compositionally biased region" description="Basic and acidic residues" evidence="2">
    <location>
        <begin position="778"/>
        <end position="803"/>
    </location>
</feature>
<feature type="domain" description="Pentatricopeptide repeat-containing protein-mitochondrial" evidence="3">
    <location>
        <begin position="468"/>
        <end position="575"/>
    </location>
</feature>
<proteinExistence type="predicted"/>
<keyword evidence="1" id="KW-0677">Repeat</keyword>
<accession>A0A316YLM7</accession>
<dbReference type="InParanoid" id="A0A316YLM7"/>